<keyword evidence="1" id="KW-0808">Transferase</keyword>
<dbReference type="EMBL" id="FNZH01000005">
    <property type="protein sequence ID" value="SEJ58831.1"/>
    <property type="molecule type" value="Genomic_DNA"/>
</dbReference>
<proteinExistence type="predicted"/>
<dbReference type="GO" id="GO:0016740">
    <property type="term" value="F:transferase activity"/>
    <property type="evidence" value="ECO:0007669"/>
    <property type="project" value="UniProtKB-KW"/>
</dbReference>
<gene>
    <name evidence="1" type="ORF">SAMN05192553_105262</name>
</gene>
<dbReference type="AlphaFoldDB" id="A0A1H6ZZR7"/>
<dbReference type="Pfam" id="PF08780">
    <property type="entry name" value="NTase_sub_bind"/>
    <property type="match status" value="1"/>
</dbReference>
<protein>
    <submittedName>
        <fullName evidence="1">Nucleotidyltransferase substrate binding protein like</fullName>
    </submittedName>
</protein>
<name>A0A1H6ZZR7_9BACT</name>
<dbReference type="InterPro" id="IPR010235">
    <property type="entry name" value="HepT"/>
</dbReference>
<reference evidence="2" key="1">
    <citation type="submission" date="2016-10" db="EMBL/GenBank/DDBJ databases">
        <authorList>
            <person name="Varghese N."/>
            <person name="Submissions S."/>
        </authorList>
    </citation>
    <scope>NUCLEOTIDE SEQUENCE [LARGE SCALE GENOMIC DNA]</scope>
    <source>
        <strain evidence="2">IBRC-M 10761</strain>
    </source>
</reference>
<organism evidence="1 2">
    <name type="scientific">Cyclobacterium xiamenense</name>
    <dbReference type="NCBI Taxonomy" id="1297121"/>
    <lineage>
        <taxon>Bacteria</taxon>
        <taxon>Pseudomonadati</taxon>
        <taxon>Bacteroidota</taxon>
        <taxon>Cytophagia</taxon>
        <taxon>Cytophagales</taxon>
        <taxon>Cyclobacteriaceae</taxon>
        <taxon>Cyclobacterium</taxon>
    </lineage>
</organism>
<dbReference type="Gene3D" id="1.20.120.330">
    <property type="entry name" value="Nucleotidyltransferases domain 2"/>
    <property type="match status" value="1"/>
</dbReference>
<keyword evidence="2" id="KW-1185">Reference proteome</keyword>
<evidence type="ECO:0000313" key="1">
    <source>
        <dbReference type="EMBL" id="SEJ58831.1"/>
    </source>
</evidence>
<accession>A0A1H6ZZR7</accession>
<dbReference type="Proteomes" id="UP000199403">
    <property type="component" value="Unassembled WGS sequence"/>
</dbReference>
<sequence length="55" mass="6466">MMLKKWMDMIKSRNSSSHTYNEAIAAEIAQKIITQYFEAFFAFKIKMEQVEADLS</sequence>
<dbReference type="RefSeq" id="WP_092176759.1">
    <property type="nucleotide sequence ID" value="NZ_FNZH01000005.1"/>
</dbReference>
<dbReference type="SUPFAM" id="SSF81593">
    <property type="entry name" value="Nucleotidyltransferase substrate binding subunit/domain"/>
    <property type="match status" value="1"/>
</dbReference>
<dbReference type="STRING" id="1416801.SAMN05192553_105262"/>
<evidence type="ECO:0000313" key="2">
    <source>
        <dbReference type="Proteomes" id="UP000199403"/>
    </source>
</evidence>